<keyword evidence="4" id="KW-0769">Symport</keyword>
<dbReference type="InterPro" id="IPR020846">
    <property type="entry name" value="MFS_dom"/>
</dbReference>
<feature type="transmembrane region" description="Helical" evidence="7">
    <location>
        <begin position="108"/>
        <end position="129"/>
    </location>
</feature>
<name>A0A1B6EC40_9HEMI</name>
<evidence type="ECO:0000256" key="6">
    <source>
        <dbReference type="ARBA" id="ARBA00023136"/>
    </source>
</evidence>
<evidence type="ECO:0000259" key="8">
    <source>
        <dbReference type="PROSITE" id="PS50850"/>
    </source>
</evidence>
<dbReference type="CDD" id="cd17318">
    <property type="entry name" value="MFS_SLC17"/>
    <property type="match status" value="1"/>
</dbReference>
<comment type="subcellular location">
    <subcellularLocation>
        <location evidence="1">Membrane</location>
        <topology evidence="1">Multi-pass membrane protein</topology>
    </subcellularLocation>
</comment>
<dbReference type="GO" id="GO:0006820">
    <property type="term" value="P:monoatomic anion transport"/>
    <property type="evidence" value="ECO:0007669"/>
    <property type="project" value="TreeGrafter"/>
</dbReference>
<evidence type="ECO:0000256" key="1">
    <source>
        <dbReference type="ARBA" id="ARBA00004141"/>
    </source>
</evidence>
<dbReference type="PROSITE" id="PS50850">
    <property type="entry name" value="MFS"/>
    <property type="match status" value="1"/>
</dbReference>
<feature type="domain" description="Major facilitator superfamily (MFS) profile" evidence="8">
    <location>
        <begin position="10"/>
        <end position="455"/>
    </location>
</feature>
<feature type="transmembrane region" description="Helical" evidence="7">
    <location>
        <begin position="6"/>
        <end position="25"/>
    </location>
</feature>
<dbReference type="Gene3D" id="1.20.1250.20">
    <property type="entry name" value="MFS general substrate transporter like domains"/>
    <property type="match status" value="2"/>
</dbReference>
<feature type="transmembrane region" description="Helical" evidence="7">
    <location>
        <begin position="362"/>
        <end position="383"/>
    </location>
</feature>
<evidence type="ECO:0000256" key="2">
    <source>
        <dbReference type="ARBA" id="ARBA00022448"/>
    </source>
</evidence>
<feature type="transmembrane region" description="Helical" evidence="7">
    <location>
        <begin position="81"/>
        <end position="102"/>
    </location>
</feature>
<accession>A0A1B6EC40</accession>
<proteinExistence type="predicted"/>
<keyword evidence="6 7" id="KW-0472">Membrane</keyword>
<dbReference type="PANTHER" id="PTHR11662">
    <property type="entry name" value="SOLUTE CARRIER FAMILY 17"/>
    <property type="match status" value="1"/>
</dbReference>
<dbReference type="FunFam" id="1.20.1250.20:FF:000003">
    <property type="entry name" value="Solute carrier family 17 member 3"/>
    <property type="match status" value="1"/>
</dbReference>
<feature type="transmembrane region" description="Helical" evidence="7">
    <location>
        <begin position="337"/>
        <end position="355"/>
    </location>
</feature>
<dbReference type="Pfam" id="PF07690">
    <property type="entry name" value="MFS_1"/>
    <property type="match status" value="1"/>
</dbReference>
<evidence type="ECO:0000256" key="5">
    <source>
        <dbReference type="ARBA" id="ARBA00022989"/>
    </source>
</evidence>
<protein>
    <recommendedName>
        <fullName evidence="8">Major facilitator superfamily (MFS) profile domain-containing protein</fullName>
    </recommendedName>
</protein>
<feature type="transmembrane region" description="Helical" evidence="7">
    <location>
        <begin position="430"/>
        <end position="449"/>
    </location>
</feature>
<keyword evidence="3 7" id="KW-0812">Transmembrane</keyword>
<feature type="transmembrane region" description="Helical" evidence="7">
    <location>
        <begin position="136"/>
        <end position="153"/>
    </location>
</feature>
<reference evidence="9" key="1">
    <citation type="submission" date="2015-12" db="EMBL/GenBank/DDBJ databases">
        <title>De novo transcriptome assembly of four potential Pierce s Disease insect vectors from Arizona vineyards.</title>
        <authorList>
            <person name="Tassone E.E."/>
        </authorList>
    </citation>
    <scope>NUCLEOTIDE SEQUENCE</scope>
</reference>
<evidence type="ECO:0000256" key="3">
    <source>
        <dbReference type="ARBA" id="ARBA00022692"/>
    </source>
</evidence>
<dbReference type="InterPro" id="IPR011701">
    <property type="entry name" value="MFS"/>
</dbReference>
<dbReference type="PANTHER" id="PTHR11662:SF79">
    <property type="entry name" value="NA[+]-DEPENDENT INORGANIC PHOSPHATE COTRANSPORTER, ISOFORM A"/>
    <property type="match status" value="1"/>
</dbReference>
<feature type="transmembrane region" description="Helical" evidence="7">
    <location>
        <begin position="395"/>
        <end position="418"/>
    </location>
</feature>
<dbReference type="GO" id="GO:0015293">
    <property type="term" value="F:symporter activity"/>
    <property type="evidence" value="ECO:0007669"/>
    <property type="project" value="UniProtKB-KW"/>
</dbReference>
<dbReference type="InterPro" id="IPR036259">
    <property type="entry name" value="MFS_trans_sf"/>
</dbReference>
<dbReference type="InterPro" id="IPR050382">
    <property type="entry name" value="MFS_Na/Anion_cotransporter"/>
</dbReference>
<dbReference type="EMBL" id="GEDC01001825">
    <property type="protein sequence ID" value="JAS35473.1"/>
    <property type="molecule type" value="Transcribed_RNA"/>
</dbReference>
<keyword evidence="2" id="KW-0813">Transport</keyword>
<gene>
    <name evidence="9" type="ORF">g.11402</name>
</gene>
<evidence type="ECO:0000256" key="7">
    <source>
        <dbReference type="SAM" id="Phobius"/>
    </source>
</evidence>
<evidence type="ECO:0000256" key="4">
    <source>
        <dbReference type="ARBA" id="ARBA00022847"/>
    </source>
</evidence>
<evidence type="ECO:0000313" key="9">
    <source>
        <dbReference type="EMBL" id="JAS35473.1"/>
    </source>
</evidence>
<sequence length="501" mass="56015">MEARTILWFIVFCGFAVNYMVRININIAMVAMAKSGQKNQVNSTECYSTQNTNFSLESGNLTNINNVKKYDFDWDEKKQNLILGAFFWFHWVLQIPGGVLARKFGTKAVFGLSNFATVLLTFVVPWCAYTDYRLLVANRVIQGIIVGMAWPSMQHLTAHWIPPDERSKFVSAYLGSSVGVAVTYPLCGVILDFLPWEAVFYVTGTIGTVWFILWWYLVYDTPAEHPTITAVERKYIEDSLGNSLSRKKLPIPWKDIFTSVPVWMVLISQWGGGWALFTLMTQAPTYFSVILGWDIKMTGIWSGLPHLCRWIFSLSYGIFSDYLLKTKTLSRTNVRKLAVGFCNVLQAVLVLGLAFTNCNSTAAILLLVSATAVHGGVSAGPLANVVDISPNFASILQGVAGLVANTPGFVSSYIVGLLTYQNQTIEQWRIVFLITSGMLVSTGSLYLIFAKSEIQSWNGGYETREQTEEQEALRTDKELHEVQIVKTRTPIVKMNNNGNKA</sequence>
<dbReference type="SUPFAM" id="SSF103473">
    <property type="entry name" value="MFS general substrate transporter"/>
    <property type="match status" value="1"/>
</dbReference>
<feature type="transmembrane region" description="Helical" evidence="7">
    <location>
        <begin position="198"/>
        <end position="217"/>
    </location>
</feature>
<feature type="transmembrane region" description="Helical" evidence="7">
    <location>
        <begin position="173"/>
        <end position="191"/>
    </location>
</feature>
<dbReference type="GO" id="GO:0016020">
    <property type="term" value="C:membrane"/>
    <property type="evidence" value="ECO:0007669"/>
    <property type="project" value="UniProtKB-SubCell"/>
</dbReference>
<keyword evidence="5 7" id="KW-1133">Transmembrane helix</keyword>
<organism evidence="9">
    <name type="scientific">Clastoptera arizonana</name>
    <name type="common">Arizona spittle bug</name>
    <dbReference type="NCBI Taxonomy" id="38151"/>
    <lineage>
        <taxon>Eukaryota</taxon>
        <taxon>Metazoa</taxon>
        <taxon>Ecdysozoa</taxon>
        <taxon>Arthropoda</taxon>
        <taxon>Hexapoda</taxon>
        <taxon>Insecta</taxon>
        <taxon>Pterygota</taxon>
        <taxon>Neoptera</taxon>
        <taxon>Paraneoptera</taxon>
        <taxon>Hemiptera</taxon>
        <taxon>Auchenorrhyncha</taxon>
        <taxon>Cercopoidea</taxon>
        <taxon>Clastopteridae</taxon>
        <taxon>Clastoptera</taxon>
    </lineage>
</organism>
<dbReference type="AlphaFoldDB" id="A0A1B6EC40"/>